<feature type="chain" id="PRO_5031105011" evidence="11">
    <location>
        <begin position="29"/>
        <end position="964"/>
    </location>
</feature>
<dbReference type="Gene3D" id="3.30.70.80">
    <property type="entry name" value="Peptidase S8 propeptide/proteinase inhibitor I9"/>
    <property type="match status" value="1"/>
</dbReference>
<dbReference type="Pfam" id="PF17766">
    <property type="entry name" value="fn3_6"/>
    <property type="match status" value="1"/>
</dbReference>
<dbReference type="InterPro" id="IPR003137">
    <property type="entry name" value="PA_domain"/>
</dbReference>
<dbReference type="CDD" id="cd02120">
    <property type="entry name" value="PA_subtilisin_like"/>
    <property type="match status" value="1"/>
</dbReference>
<accession>A0A7W0CP84</accession>
<feature type="domain" description="Subtilisin-like protease fibronectin type-III" evidence="15">
    <location>
        <begin position="680"/>
        <end position="772"/>
    </location>
</feature>
<evidence type="ECO:0000256" key="4">
    <source>
        <dbReference type="ARBA" id="ARBA00022729"/>
    </source>
</evidence>
<evidence type="ECO:0000256" key="8">
    <source>
        <dbReference type="PIRSR" id="PIRSR615500-1"/>
    </source>
</evidence>
<evidence type="ECO:0000259" key="12">
    <source>
        <dbReference type="Pfam" id="PF00082"/>
    </source>
</evidence>
<evidence type="ECO:0000256" key="1">
    <source>
        <dbReference type="ARBA" id="ARBA00004613"/>
    </source>
</evidence>
<feature type="signal peptide" evidence="11">
    <location>
        <begin position="1"/>
        <end position="28"/>
    </location>
</feature>
<dbReference type="PROSITE" id="PS51892">
    <property type="entry name" value="SUBTILASE"/>
    <property type="match status" value="1"/>
</dbReference>
<dbReference type="InterPro" id="IPR034197">
    <property type="entry name" value="Peptidases_S8_3"/>
</dbReference>
<dbReference type="Pfam" id="PF05922">
    <property type="entry name" value="Inhibitor_I9"/>
    <property type="match status" value="1"/>
</dbReference>
<sequence length="964" mass="98765">MSRTPRAHRALALAAALAVTAAATPAIAEPAPAGDPSTYIVTLAERPLATYDGGVAGIAATKPGKGRKVDTTSPDAKRYRERLTSRHDQVAASVGATASGHYSVVSNGFTAELTPAQAVRLHTTAGVVSVVPDRLHKALDDRNSSDFLGLSGEGGLWSALGGTAEAGKGIVVGVIDTGIWPENPSFAGPELGDEPPTQADPYRPYRSGTTTVMRKADGSTFTGTCQTGQEFTADLCNQKLVSARYFGKGWLAGNDPAALGEYVSPRDGGGHGSHTAGTAAGNHGVAASVNGIGHGTISGVAPGAAIAVYKALWNDQGTTTDILAAIDQAVADGVDVINYSVGGQSESPVLDPINIAFLHAAAAGVFVAAAGGNSGPSASTLDNTMPWVTTVAATTIAPYLGDVRLGDGTLLHGASSTVTAPYGPHPLAVATSVKAGAATDDDASQCAAGSLDPAKAAGKIIYCVRGVTPRVDKSAEVKRAGGVGMILGNPSDQDTLGDAHTVPSVHINHPDTGTLTAYAATQGATATLLPATSGGPSYPQVAAFSSRGPSTTNQADLLKPDISAPGVAILAAVSPPGNQGKDFDFYSGTSMATPHIAGLAALYLGEHPTMSPSSIKSAMMTTAYDTKTPDLHAQGAGHVDPARMLRPGLVYDATYADWLGYVEGLGIDTQTGVAPIATSNLNYPSIAVGRLFGTRTITRRVTALTPGVYHATLDLPGFKTKVTPSTLVFKTAGETKEFAVRIEMTAKTGSTTTPGTLTWTSGDTTVRSPLVVTPLSAQAPAEVNGTGTDGSVTFDVVPGVDKFPLAAYGPVSADHVPGTVSPSEIWGKEIAVQVPEDAKALAFHLTPGSDQEVGALVFSEGEHGREFEAWVTRWEDFRTVLARPKARTYIMVVVTLGNTDTPYSTQVNLVTAQSVGTLRAEPRKGKVTPGVAFPVTATWTGAGERRGTGYIEYPNGTGTVVTIN</sequence>
<dbReference type="InterPro" id="IPR037045">
    <property type="entry name" value="S8pro/Inhibitor_I9_sf"/>
</dbReference>
<dbReference type="InterPro" id="IPR023827">
    <property type="entry name" value="Peptidase_S8_Asp-AS"/>
</dbReference>
<dbReference type="AlphaFoldDB" id="A0A7W0CP84"/>
<dbReference type="PROSITE" id="PS00136">
    <property type="entry name" value="SUBTILASE_ASP"/>
    <property type="match status" value="1"/>
</dbReference>
<dbReference type="CDD" id="cd04852">
    <property type="entry name" value="Peptidases_S8_3"/>
    <property type="match status" value="1"/>
</dbReference>
<dbReference type="InterPro" id="IPR010259">
    <property type="entry name" value="S8pro/Inhibitor_I9"/>
</dbReference>
<feature type="active site" description="Charge relay system" evidence="8 9">
    <location>
        <position position="176"/>
    </location>
</feature>
<dbReference type="Gene3D" id="3.40.50.200">
    <property type="entry name" value="Peptidase S8/S53 domain"/>
    <property type="match status" value="1"/>
</dbReference>
<protein>
    <submittedName>
        <fullName evidence="16">Subtilisin family serine protease</fullName>
    </submittedName>
</protein>
<dbReference type="InterPro" id="IPR036852">
    <property type="entry name" value="Peptidase_S8/S53_dom_sf"/>
</dbReference>
<evidence type="ECO:0000259" key="14">
    <source>
        <dbReference type="Pfam" id="PF05922"/>
    </source>
</evidence>
<gene>
    <name evidence="16" type="ORF">HNR30_006164</name>
</gene>
<dbReference type="GO" id="GO:0005576">
    <property type="term" value="C:extracellular region"/>
    <property type="evidence" value="ECO:0007669"/>
    <property type="project" value="UniProtKB-SubCell"/>
</dbReference>
<evidence type="ECO:0000259" key="13">
    <source>
        <dbReference type="Pfam" id="PF02225"/>
    </source>
</evidence>
<comment type="subcellular location">
    <subcellularLocation>
        <location evidence="1">Secreted</location>
    </subcellularLocation>
</comment>
<feature type="active site" description="Charge relay system" evidence="8 9">
    <location>
        <position position="271"/>
    </location>
</feature>
<dbReference type="PANTHER" id="PTHR10795">
    <property type="entry name" value="PROPROTEIN CONVERTASE SUBTILISIN/KEXIN"/>
    <property type="match status" value="1"/>
</dbReference>
<evidence type="ECO:0000256" key="9">
    <source>
        <dbReference type="PROSITE-ProRule" id="PRU01240"/>
    </source>
</evidence>
<evidence type="ECO:0000256" key="3">
    <source>
        <dbReference type="ARBA" id="ARBA00022670"/>
    </source>
</evidence>
<evidence type="ECO:0000256" key="10">
    <source>
        <dbReference type="RuleBase" id="RU003355"/>
    </source>
</evidence>
<comment type="caution">
    <text evidence="16">The sequence shown here is derived from an EMBL/GenBank/DDBJ whole genome shotgun (WGS) entry which is preliminary data.</text>
</comment>
<dbReference type="PROSITE" id="PS00138">
    <property type="entry name" value="SUBTILASE_SER"/>
    <property type="match status" value="1"/>
</dbReference>
<keyword evidence="4 11" id="KW-0732">Signal</keyword>
<evidence type="ECO:0000313" key="17">
    <source>
        <dbReference type="Proteomes" id="UP000530928"/>
    </source>
</evidence>
<evidence type="ECO:0000313" key="16">
    <source>
        <dbReference type="EMBL" id="MBA2894792.1"/>
    </source>
</evidence>
<comment type="similarity">
    <text evidence="2 9 10">Belongs to the peptidase S8 family.</text>
</comment>
<dbReference type="InterPro" id="IPR023828">
    <property type="entry name" value="Peptidase_S8_Ser-AS"/>
</dbReference>
<dbReference type="InterPro" id="IPR045051">
    <property type="entry name" value="SBT"/>
</dbReference>
<dbReference type="Gene3D" id="2.60.40.2310">
    <property type="match status" value="1"/>
</dbReference>
<name>A0A7W0CP84_9ACTN</name>
<dbReference type="Pfam" id="PF02225">
    <property type="entry name" value="PA"/>
    <property type="match status" value="1"/>
</dbReference>
<evidence type="ECO:0000256" key="11">
    <source>
        <dbReference type="SAM" id="SignalP"/>
    </source>
</evidence>
<keyword evidence="6 9" id="KW-0720">Serine protease</keyword>
<evidence type="ECO:0000256" key="7">
    <source>
        <dbReference type="ARBA" id="ARBA00023180"/>
    </source>
</evidence>
<evidence type="ECO:0000256" key="5">
    <source>
        <dbReference type="ARBA" id="ARBA00022801"/>
    </source>
</evidence>
<dbReference type="SUPFAM" id="SSF52743">
    <property type="entry name" value="Subtilisin-like"/>
    <property type="match status" value="1"/>
</dbReference>
<keyword evidence="17" id="KW-1185">Reference proteome</keyword>
<dbReference type="InterPro" id="IPR000209">
    <property type="entry name" value="Peptidase_S8/S53_dom"/>
</dbReference>
<dbReference type="InterPro" id="IPR015500">
    <property type="entry name" value="Peptidase_S8_subtilisin-rel"/>
</dbReference>
<proteinExistence type="inferred from homology"/>
<dbReference type="PRINTS" id="PR00723">
    <property type="entry name" value="SUBTILISIN"/>
</dbReference>
<feature type="active site" description="Charge relay system" evidence="8 9">
    <location>
        <position position="590"/>
    </location>
</feature>
<dbReference type="Proteomes" id="UP000530928">
    <property type="component" value="Unassembled WGS sequence"/>
</dbReference>
<dbReference type="RefSeq" id="WP_181613517.1">
    <property type="nucleotide sequence ID" value="NZ_BAABAM010000004.1"/>
</dbReference>
<dbReference type="GO" id="GO:0006508">
    <property type="term" value="P:proteolysis"/>
    <property type="evidence" value="ECO:0007669"/>
    <property type="project" value="UniProtKB-KW"/>
</dbReference>
<keyword evidence="5 9" id="KW-0378">Hydrolase</keyword>
<dbReference type="GO" id="GO:0004252">
    <property type="term" value="F:serine-type endopeptidase activity"/>
    <property type="evidence" value="ECO:0007669"/>
    <property type="project" value="UniProtKB-UniRule"/>
</dbReference>
<evidence type="ECO:0000256" key="2">
    <source>
        <dbReference type="ARBA" id="ARBA00011073"/>
    </source>
</evidence>
<dbReference type="Gene3D" id="3.50.30.30">
    <property type="match status" value="1"/>
</dbReference>
<dbReference type="InterPro" id="IPR041469">
    <property type="entry name" value="Subtilisin-like_FN3"/>
</dbReference>
<evidence type="ECO:0000256" key="6">
    <source>
        <dbReference type="ARBA" id="ARBA00022825"/>
    </source>
</evidence>
<evidence type="ECO:0000259" key="15">
    <source>
        <dbReference type="Pfam" id="PF17766"/>
    </source>
</evidence>
<keyword evidence="7" id="KW-0325">Glycoprotein</keyword>
<reference evidence="16 17" key="1">
    <citation type="submission" date="2020-07" db="EMBL/GenBank/DDBJ databases">
        <title>Genomic Encyclopedia of Type Strains, Phase IV (KMG-IV): sequencing the most valuable type-strain genomes for metagenomic binning, comparative biology and taxonomic classification.</title>
        <authorList>
            <person name="Goeker M."/>
        </authorList>
    </citation>
    <scope>NUCLEOTIDE SEQUENCE [LARGE SCALE GENOMIC DNA]</scope>
    <source>
        <strain evidence="16 17">DSM 45533</strain>
    </source>
</reference>
<feature type="domain" description="PA" evidence="13">
    <location>
        <begin position="442"/>
        <end position="510"/>
    </location>
</feature>
<dbReference type="Pfam" id="PF00082">
    <property type="entry name" value="Peptidase_S8"/>
    <property type="match status" value="1"/>
</dbReference>
<dbReference type="EMBL" id="JACDUR010000006">
    <property type="protein sequence ID" value="MBA2894792.1"/>
    <property type="molecule type" value="Genomic_DNA"/>
</dbReference>
<keyword evidence="3 9" id="KW-0645">Protease</keyword>
<organism evidence="16 17">
    <name type="scientific">Nonomuraea soli</name>
    <dbReference type="NCBI Taxonomy" id="1032476"/>
    <lineage>
        <taxon>Bacteria</taxon>
        <taxon>Bacillati</taxon>
        <taxon>Actinomycetota</taxon>
        <taxon>Actinomycetes</taxon>
        <taxon>Streptosporangiales</taxon>
        <taxon>Streptosporangiaceae</taxon>
        <taxon>Nonomuraea</taxon>
    </lineage>
</organism>
<feature type="domain" description="Peptidase S8/S53" evidence="12">
    <location>
        <begin position="167"/>
        <end position="637"/>
    </location>
</feature>
<feature type="domain" description="Inhibitor I9" evidence="14">
    <location>
        <begin position="38"/>
        <end position="134"/>
    </location>
</feature>